<name>A0A9K3KKR6_9STRA</name>
<dbReference type="EMBL" id="JAGRRH010000022">
    <property type="protein sequence ID" value="KAG7344892.1"/>
    <property type="molecule type" value="Genomic_DNA"/>
</dbReference>
<protein>
    <submittedName>
        <fullName evidence="2">Uncharacterized protein</fullName>
    </submittedName>
</protein>
<dbReference type="AlphaFoldDB" id="A0A9K3KKR6"/>
<accession>A0A9K3KKR6</accession>
<proteinExistence type="predicted"/>
<gene>
    <name evidence="1" type="ORF">IV203_032423</name>
    <name evidence="2" type="ORF">IV203_032426</name>
</gene>
<keyword evidence="3" id="KW-1185">Reference proteome</keyword>
<evidence type="ECO:0000313" key="2">
    <source>
        <dbReference type="EMBL" id="KAG7344895.1"/>
    </source>
</evidence>
<comment type="caution">
    <text evidence="2">The sequence shown here is derived from an EMBL/GenBank/DDBJ whole genome shotgun (WGS) entry which is preliminary data.</text>
</comment>
<reference evidence="2" key="1">
    <citation type="journal article" date="2021" name="Sci. Rep.">
        <title>Diploid genomic architecture of Nitzschia inconspicua, an elite biomass production diatom.</title>
        <authorList>
            <person name="Oliver A."/>
            <person name="Podell S."/>
            <person name="Pinowska A."/>
            <person name="Traller J.C."/>
            <person name="Smith S.R."/>
            <person name="McClure R."/>
            <person name="Beliaev A."/>
            <person name="Bohutskyi P."/>
            <person name="Hill E.A."/>
            <person name="Rabines A."/>
            <person name="Zheng H."/>
            <person name="Allen L.Z."/>
            <person name="Kuo A."/>
            <person name="Grigoriev I.V."/>
            <person name="Allen A.E."/>
            <person name="Hazlebeck D."/>
            <person name="Allen E.E."/>
        </authorList>
    </citation>
    <scope>NUCLEOTIDE SEQUENCE</scope>
    <source>
        <strain evidence="2">Hildebrandi</strain>
    </source>
</reference>
<reference evidence="2" key="2">
    <citation type="submission" date="2021-04" db="EMBL/GenBank/DDBJ databases">
        <authorList>
            <person name="Podell S."/>
        </authorList>
    </citation>
    <scope>NUCLEOTIDE SEQUENCE</scope>
    <source>
        <strain evidence="2">Hildebrandi</strain>
    </source>
</reference>
<evidence type="ECO:0000313" key="3">
    <source>
        <dbReference type="Proteomes" id="UP000693970"/>
    </source>
</evidence>
<dbReference type="EMBL" id="JAGRRH010000022">
    <property type="protein sequence ID" value="KAG7344895.1"/>
    <property type="molecule type" value="Genomic_DNA"/>
</dbReference>
<evidence type="ECO:0000313" key="1">
    <source>
        <dbReference type="EMBL" id="KAG7344892.1"/>
    </source>
</evidence>
<dbReference type="Proteomes" id="UP000693970">
    <property type="component" value="Unassembled WGS sequence"/>
</dbReference>
<organism evidence="2 3">
    <name type="scientific">Nitzschia inconspicua</name>
    <dbReference type="NCBI Taxonomy" id="303405"/>
    <lineage>
        <taxon>Eukaryota</taxon>
        <taxon>Sar</taxon>
        <taxon>Stramenopiles</taxon>
        <taxon>Ochrophyta</taxon>
        <taxon>Bacillariophyta</taxon>
        <taxon>Bacillariophyceae</taxon>
        <taxon>Bacillariophycidae</taxon>
        <taxon>Bacillariales</taxon>
        <taxon>Bacillariaceae</taxon>
        <taxon>Nitzschia</taxon>
    </lineage>
</organism>
<sequence>METNCNSGTIGMMTDSDGRNLSTKLKAIDTRYWRMSSKMETNGNSGANGIGADPILWDLNTESHEINHETNCVDGVAIDLVKKGKEWIWCFSQYHG</sequence>